<feature type="region of interest" description="Disordered" evidence="1">
    <location>
        <begin position="394"/>
        <end position="456"/>
    </location>
</feature>
<feature type="compositionally biased region" description="Basic and acidic residues" evidence="1">
    <location>
        <begin position="595"/>
        <end position="606"/>
    </location>
</feature>
<feature type="compositionally biased region" description="Acidic residues" evidence="1">
    <location>
        <begin position="171"/>
        <end position="185"/>
    </location>
</feature>
<feature type="region of interest" description="Disordered" evidence="1">
    <location>
        <begin position="595"/>
        <end position="704"/>
    </location>
</feature>
<feature type="compositionally biased region" description="Basic residues" evidence="1">
    <location>
        <begin position="271"/>
        <end position="280"/>
    </location>
</feature>
<name>A0A2C6KIB3_9APIC</name>
<feature type="compositionally biased region" description="Basic and acidic residues" evidence="1">
    <location>
        <begin position="410"/>
        <end position="421"/>
    </location>
</feature>
<keyword evidence="3" id="KW-1185">Reference proteome</keyword>
<protein>
    <submittedName>
        <fullName evidence="2">Uncharacterized protein</fullName>
    </submittedName>
</protein>
<proteinExistence type="predicted"/>
<dbReference type="EMBL" id="MIGC01006356">
    <property type="protein sequence ID" value="PHJ16252.1"/>
    <property type="molecule type" value="Genomic_DNA"/>
</dbReference>
<dbReference type="AlphaFoldDB" id="A0A2C6KIB3"/>
<gene>
    <name evidence="2" type="ORF">CSUI_009936</name>
</gene>
<feature type="compositionally biased region" description="Acidic residues" evidence="1">
    <location>
        <begin position="422"/>
        <end position="446"/>
    </location>
</feature>
<feature type="compositionally biased region" description="Basic and acidic residues" evidence="1">
    <location>
        <begin position="756"/>
        <end position="795"/>
    </location>
</feature>
<feature type="compositionally biased region" description="Acidic residues" evidence="1">
    <location>
        <begin position="625"/>
        <end position="671"/>
    </location>
</feature>
<evidence type="ECO:0000256" key="1">
    <source>
        <dbReference type="SAM" id="MobiDB-lite"/>
    </source>
</evidence>
<feature type="compositionally biased region" description="Polar residues" evidence="1">
    <location>
        <begin position="188"/>
        <end position="201"/>
    </location>
</feature>
<sequence>MASIQSVFLLLLLKFFSPDSFYSFQPIRVRLLIFFFFFSSSSSLLFSSCFHLHSPFHPSSSLHTSSRSSSSVTSPLLSHAFLPSISSTSSSHLSSLFFSSSPSLRPSFSLSSSSPHLLLSSFQLHLSVTPPSFMFHPTSTSSPPSVLFATLRSGRPKASRSSSSPKRQKEEEDEEDDGEEEDEEDRTSFSFDPTKVTSRFGNLTGGGVYTPETAPPFPAETPYFPSFPPKYVTPIPPRLPRWHPRSPFPSLQPRGPFYPQAEEEREEKKEKKTPRFRQFKGKAPPPGSLPSPVIELKRHFKSWVRTPHYQYPQFTSLSASIKYRRRLKKSSRRLDLRLAKNLPYRRMYFAWRRNMRDQEMHRWMCEKARVSLLTSRYWKHRYALQASEWRASRQATKSLQGEQEEEDEENKDHLSPMKEEEIKIEEEEEGEKEEGEGSEDDDMEDEMTYRNASSSKTAYSLPDRLIKGHTTIFEEGREVGKEEEEDLKSEKEKRRIHNEILSYIEQHEELYEEVVHKGYQLPRMTAAIASSPFPWWTSVKGLHKWRGRKTSSNVQSRWINWSKPTRTIEAALGDRLIPRGGKILSFLKEKGKELEETLSRQLQGRDTEEDNDKDEEERGEKEMKEEEEEEEDGEDIEEREERDDGDEEEEEEEEEEETEETGEEEKEDEREDCFQSQKDITRMKEEKEKEEEEEEIRRKRRKRRAIEAAMDVSILLGQSLITKESGASNPYDVYSPFVKTERSSRRRRMRLRGRKSLLEHPEEKNMSRQERRLTRFAKRREESRDRQDSDAPGKG</sequence>
<dbReference type="RefSeq" id="XP_067917981.1">
    <property type="nucleotide sequence ID" value="XM_068070044.1"/>
</dbReference>
<dbReference type="VEuPathDB" id="ToxoDB:CSUI_009936"/>
<organism evidence="2 3">
    <name type="scientific">Cystoisospora suis</name>
    <dbReference type="NCBI Taxonomy" id="483139"/>
    <lineage>
        <taxon>Eukaryota</taxon>
        <taxon>Sar</taxon>
        <taxon>Alveolata</taxon>
        <taxon>Apicomplexa</taxon>
        <taxon>Conoidasida</taxon>
        <taxon>Coccidia</taxon>
        <taxon>Eucoccidiorida</taxon>
        <taxon>Eimeriorina</taxon>
        <taxon>Sarcocystidae</taxon>
        <taxon>Cystoisospora</taxon>
    </lineage>
</organism>
<feature type="region of interest" description="Disordered" evidence="1">
    <location>
        <begin position="145"/>
        <end position="214"/>
    </location>
</feature>
<comment type="caution">
    <text evidence="2">The sequence shown here is derived from an EMBL/GenBank/DDBJ whole genome shotgun (WGS) entry which is preliminary data.</text>
</comment>
<feature type="region of interest" description="Disordered" evidence="1">
    <location>
        <begin position="243"/>
        <end position="291"/>
    </location>
</feature>
<reference evidence="2 3" key="1">
    <citation type="journal article" date="2017" name="Int. J. Parasitol.">
        <title>The genome of the protozoan parasite Cystoisospora suis and a reverse vaccinology approach to identify vaccine candidates.</title>
        <authorList>
            <person name="Palmieri N."/>
            <person name="Shrestha A."/>
            <person name="Ruttkowski B."/>
            <person name="Beck T."/>
            <person name="Vogl C."/>
            <person name="Tomley F."/>
            <person name="Blake D.P."/>
            <person name="Joachim A."/>
        </authorList>
    </citation>
    <scope>NUCLEOTIDE SEQUENCE [LARGE SCALE GENOMIC DNA]</scope>
    <source>
        <strain evidence="2 3">Wien I</strain>
    </source>
</reference>
<evidence type="ECO:0000313" key="3">
    <source>
        <dbReference type="Proteomes" id="UP000221165"/>
    </source>
</evidence>
<dbReference type="PANTHER" id="PTHR48209">
    <property type="entry name" value="AGL056WP"/>
    <property type="match status" value="1"/>
</dbReference>
<dbReference type="OrthoDB" id="333657at2759"/>
<evidence type="ECO:0000313" key="2">
    <source>
        <dbReference type="EMBL" id="PHJ16252.1"/>
    </source>
</evidence>
<dbReference type="GeneID" id="94433255"/>
<dbReference type="Proteomes" id="UP000221165">
    <property type="component" value="Unassembled WGS sequence"/>
</dbReference>
<feature type="compositionally biased region" description="Basic residues" evidence="1">
    <location>
        <begin position="744"/>
        <end position="755"/>
    </location>
</feature>
<feature type="region of interest" description="Disordered" evidence="1">
    <location>
        <begin position="723"/>
        <end position="795"/>
    </location>
</feature>
<accession>A0A2C6KIB3</accession>